<dbReference type="EMBL" id="JAWWNJ010000170">
    <property type="protein sequence ID" value="KAK6977352.1"/>
    <property type="molecule type" value="Genomic_DNA"/>
</dbReference>
<keyword evidence="2" id="KW-1185">Reference proteome</keyword>
<organism evidence="1 2">
    <name type="scientific">Favolaschia claudopus</name>
    <dbReference type="NCBI Taxonomy" id="2862362"/>
    <lineage>
        <taxon>Eukaryota</taxon>
        <taxon>Fungi</taxon>
        <taxon>Dikarya</taxon>
        <taxon>Basidiomycota</taxon>
        <taxon>Agaricomycotina</taxon>
        <taxon>Agaricomycetes</taxon>
        <taxon>Agaricomycetidae</taxon>
        <taxon>Agaricales</taxon>
        <taxon>Marasmiineae</taxon>
        <taxon>Mycenaceae</taxon>
        <taxon>Favolaschia</taxon>
    </lineage>
</organism>
<evidence type="ECO:0000313" key="2">
    <source>
        <dbReference type="Proteomes" id="UP001362999"/>
    </source>
</evidence>
<name>A0AAV9ZBH2_9AGAR</name>
<evidence type="ECO:0000313" key="1">
    <source>
        <dbReference type="EMBL" id="KAK6977352.1"/>
    </source>
</evidence>
<comment type="caution">
    <text evidence="1">The sequence shown here is derived from an EMBL/GenBank/DDBJ whole genome shotgun (WGS) entry which is preliminary data.</text>
</comment>
<proteinExistence type="predicted"/>
<dbReference type="AlphaFoldDB" id="A0AAV9ZBH2"/>
<dbReference type="Proteomes" id="UP001362999">
    <property type="component" value="Unassembled WGS sequence"/>
</dbReference>
<accession>A0AAV9ZBH2</accession>
<gene>
    <name evidence="1" type="ORF">R3P38DRAFT_2810536</name>
</gene>
<sequence>MVNLQFSQCSLPVSPGVALLNVGALKGALSRLIPRRRRRSISSTGSSEAEVPPQYADLPIFDASELRATAVRSEVNGTMAYRDTERILGRSEHERQSYSYPSPIQLHLSTFRRCYITAEAYAPASIVGQFV</sequence>
<protein>
    <submittedName>
        <fullName evidence="1">Uncharacterized protein</fullName>
    </submittedName>
</protein>
<reference evidence="1 2" key="1">
    <citation type="journal article" date="2024" name="J Genomics">
        <title>Draft genome sequencing and assembly of Favolaschia claudopus CIRM-BRFM 2984 isolated from oak limbs.</title>
        <authorList>
            <person name="Navarro D."/>
            <person name="Drula E."/>
            <person name="Chaduli D."/>
            <person name="Cazenave R."/>
            <person name="Ahrendt S."/>
            <person name="Wang J."/>
            <person name="Lipzen A."/>
            <person name="Daum C."/>
            <person name="Barry K."/>
            <person name="Grigoriev I.V."/>
            <person name="Favel A."/>
            <person name="Rosso M.N."/>
            <person name="Martin F."/>
        </authorList>
    </citation>
    <scope>NUCLEOTIDE SEQUENCE [LARGE SCALE GENOMIC DNA]</scope>
    <source>
        <strain evidence="1 2">CIRM-BRFM 2984</strain>
    </source>
</reference>